<evidence type="ECO:0000256" key="2">
    <source>
        <dbReference type="SAM" id="Phobius"/>
    </source>
</evidence>
<feature type="transmembrane region" description="Helical" evidence="2">
    <location>
        <begin position="143"/>
        <end position="162"/>
    </location>
</feature>
<dbReference type="Proteomes" id="UP000291189">
    <property type="component" value="Unassembled WGS sequence"/>
</dbReference>
<dbReference type="AlphaFoldDB" id="A0A4Q5IXE4"/>
<name>A0A4Q5IXE4_9ACTN</name>
<dbReference type="OrthoDB" id="3787269at2"/>
<keyword evidence="2" id="KW-1133">Transmembrane helix</keyword>
<keyword evidence="2" id="KW-0472">Membrane</keyword>
<keyword evidence="4" id="KW-1185">Reference proteome</keyword>
<reference evidence="3 4" key="1">
    <citation type="submission" date="2019-01" db="EMBL/GenBank/DDBJ databases">
        <title>Nocardioides guangzhouensis sp. nov., an actinobacterium isolated from soil.</title>
        <authorList>
            <person name="Fu Y."/>
            <person name="Cai Y."/>
            <person name="Lin Z."/>
            <person name="Chen P."/>
        </authorList>
    </citation>
    <scope>NUCLEOTIDE SEQUENCE [LARGE SCALE GENOMIC DNA]</scope>
    <source>
        <strain evidence="3 4">NBRC 105384</strain>
    </source>
</reference>
<dbReference type="RefSeq" id="WP_129989396.1">
    <property type="nucleotide sequence ID" value="NZ_SDPU01000035.1"/>
</dbReference>
<keyword evidence="2" id="KW-0812">Transmembrane</keyword>
<sequence length="180" mass="19595">MTHQPDDRTPEERSGGTDDAKRPLDEEAAWLEIVANYGERPEMGPDVALDAEASGKPAPSEPAAPSPSLFDRTYLDAQLQRAEEDRDDVGDGPVPWDDEGHYVPPPPPPLPVLEPRRKAAWIGLFGSPLAMLLGIVFGWTYPAWVSFLLVVAFVGGFGYLVATMPRGRRDDWSGDDGAVV</sequence>
<feature type="transmembrane region" description="Helical" evidence="2">
    <location>
        <begin position="119"/>
        <end position="137"/>
    </location>
</feature>
<proteinExistence type="predicted"/>
<protein>
    <recommendedName>
        <fullName evidence="5">DUF308 domain-containing protein</fullName>
    </recommendedName>
</protein>
<comment type="caution">
    <text evidence="3">The sequence shown here is derived from an EMBL/GenBank/DDBJ whole genome shotgun (WGS) entry which is preliminary data.</text>
</comment>
<gene>
    <name evidence="3" type="ORF">ETU37_21610</name>
</gene>
<evidence type="ECO:0000256" key="1">
    <source>
        <dbReference type="SAM" id="MobiDB-lite"/>
    </source>
</evidence>
<dbReference type="EMBL" id="SDPU01000035">
    <property type="protein sequence ID" value="RYU09631.1"/>
    <property type="molecule type" value="Genomic_DNA"/>
</dbReference>
<organism evidence="3 4">
    <name type="scientific">Nocardioides iriomotensis</name>
    <dbReference type="NCBI Taxonomy" id="715784"/>
    <lineage>
        <taxon>Bacteria</taxon>
        <taxon>Bacillati</taxon>
        <taxon>Actinomycetota</taxon>
        <taxon>Actinomycetes</taxon>
        <taxon>Propionibacteriales</taxon>
        <taxon>Nocardioidaceae</taxon>
        <taxon>Nocardioides</taxon>
    </lineage>
</organism>
<feature type="compositionally biased region" description="Basic and acidic residues" evidence="1">
    <location>
        <begin position="1"/>
        <end position="25"/>
    </location>
</feature>
<evidence type="ECO:0008006" key="5">
    <source>
        <dbReference type="Google" id="ProtNLM"/>
    </source>
</evidence>
<feature type="region of interest" description="Disordered" evidence="1">
    <location>
        <begin position="1"/>
        <end position="100"/>
    </location>
</feature>
<evidence type="ECO:0000313" key="3">
    <source>
        <dbReference type="EMBL" id="RYU09631.1"/>
    </source>
</evidence>
<evidence type="ECO:0000313" key="4">
    <source>
        <dbReference type="Proteomes" id="UP000291189"/>
    </source>
</evidence>
<accession>A0A4Q5IXE4</accession>